<gene>
    <name evidence="3" type="ORF">NQ317_009544</name>
</gene>
<proteinExistence type="predicted"/>
<keyword evidence="4" id="KW-1185">Reference proteome</keyword>
<feature type="non-terminal residue" evidence="3">
    <location>
        <position position="1241"/>
    </location>
</feature>
<protein>
    <recommendedName>
        <fullName evidence="5">DUF5641 domain-containing protein</fullName>
    </recommendedName>
</protein>
<dbReference type="Pfam" id="PF05380">
    <property type="entry name" value="Peptidase_A17"/>
    <property type="match status" value="1"/>
</dbReference>
<name>A0ABQ9J9I2_9CUCU</name>
<dbReference type="Pfam" id="PF03564">
    <property type="entry name" value="DUF1759"/>
    <property type="match status" value="1"/>
</dbReference>
<dbReference type="Proteomes" id="UP001162164">
    <property type="component" value="Unassembled WGS sequence"/>
</dbReference>
<feature type="domain" description="DUF1758" evidence="1">
    <location>
        <begin position="563"/>
        <end position="704"/>
    </location>
</feature>
<evidence type="ECO:0000259" key="2">
    <source>
        <dbReference type="Pfam" id="PF18701"/>
    </source>
</evidence>
<dbReference type="EMBL" id="JAPWTJ010001020">
    <property type="protein sequence ID" value="KAJ8974304.1"/>
    <property type="molecule type" value="Genomic_DNA"/>
</dbReference>
<dbReference type="InterPro" id="IPR005312">
    <property type="entry name" value="DUF1759"/>
</dbReference>
<sequence length="1241" mass="140003">MTSSRLIIFMVKRIIESTLLFNKQSSDPTILQQPSCGATFGQDSSRICVPNTTIRHQETSSKGAQGFTISGGKRLIVAEKFARIQRPPGEVNVVAERYSAPALLRSDIDLDSQRVATQGQSADRTKADALNRVDEFVSQHLDVSFKNELLVRKESYMDTYKQYLDVQDKIEETTVCAEQERVSIENKYFATLAAITSILENKDVPISSIANSVNVPTSVVDSKSIKLPNVQIPTFTGKFEEWHSFVDLFTSMIHDNKDLSNVQRFYYLKGYLQGEPLSLINELRLTSENYTAAWDTLKKRFDNKLAIVDSHISAIVNAPVITKGTSNNLREFLTNVHQHLNSLRALELPVEKWDVILVCILTKKLDYQTHKAYELEKSKTDLPTVKNLLDILELHCVALEALSPAVPKQKTTQRASMHAVSNRSESKTCNFCNNSNHIIYHCSRFKNLNFDQRREFIGHALNQCSSIGCKVCKRKHHTLLHIPTAIGEQTENPTTSNAVLPSNTQPIQNTAVLPSNTQADNALPSNALRNVTALHTQLNNESQILLATASINVVGADGSLVSARALLDGGSQVSFITTRLFKRLNLPSYKQNLQILGLSSNSLQIDRLVEVVIQSRTTNFNDKLTCAILDRITVDLPHCSVNTRELKIPSNLRLADPEYHLTAPIDILIGDDLFYDIMLPNTVILGTNLPILQHTKLGYVVSGRVPTYCSHLATRASCAATSNTVDDMIARFWKLEEVSSKNTKEFAKSTQERLCEQLFNTHTTLSNSKYTVRLPLIQEDARTLLGGSFNTAVRRFYSLEKRLQKDEQLYNDYKKFILEYSLIELKNQLIDLLALAGFKLHKWASNHPNILQGKNASFLSSTDIHIVDSDISINTLGLSWNPSHDTFQFKSLTELQPLHCTKRNILSFISKIFDPLGLVGPVVVQSKILLQQIWARKLNWDDPLPQDLLKQWQDFQRGLISTKPITIPRWLFTEGSVASVELHAFSDASIKAYGTGPKWLSQPDTTFIQTESLGTDVALPEQRKVTFHSSIDSSIDFSRFSNFTRLERAVAFCLRFINNAQPASTKLKGPLTYLETSIAHDTIIKIIQHQVFSKEIELLSTKSELTKGSIQTLHPFIDKKGLLRISSRLENANVSYDQRYPLILPRDHHQCTLLQQQFWKRWRLAYLNQLQNRPKWCKARPNISENSLVLLKDDNVPPLEWPLARVIKVIPGNDGKVRVAQVKTKSGIYTRPITKLSVLPF</sequence>
<dbReference type="Pfam" id="PF05585">
    <property type="entry name" value="DUF1758"/>
    <property type="match status" value="1"/>
</dbReference>
<dbReference type="Pfam" id="PF18701">
    <property type="entry name" value="DUF5641"/>
    <property type="match status" value="1"/>
</dbReference>
<feature type="domain" description="DUF5641" evidence="2">
    <location>
        <begin position="1149"/>
        <end position="1239"/>
    </location>
</feature>
<evidence type="ECO:0000313" key="4">
    <source>
        <dbReference type="Proteomes" id="UP001162164"/>
    </source>
</evidence>
<accession>A0ABQ9J9I2</accession>
<evidence type="ECO:0000313" key="3">
    <source>
        <dbReference type="EMBL" id="KAJ8974304.1"/>
    </source>
</evidence>
<reference evidence="3" key="1">
    <citation type="journal article" date="2023" name="Insect Mol. Biol.">
        <title>Genome sequencing provides insights into the evolution of gene families encoding plant cell wall-degrading enzymes in longhorned beetles.</title>
        <authorList>
            <person name="Shin N.R."/>
            <person name="Okamura Y."/>
            <person name="Kirsch R."/>
            <person name="Pauchet Y."/>
        </authorList>
    </citation>
    <scope>NUCLEOTIDE SEQUENCE</scope>
    <source>
        <strain evidence="3">MMC_N1</strain>
    </source>
</reference>
<dbReference type="PANTHER" id="PTHR47331">
    <property type="entry name" value="PHD-TYPE DOMAIN-CONTAINING PROTEIN"/>
    <property type="match status" value="1"/>
</dbReference>
<dbReference type="InterPro" id="IPR008042">
    <property type="entry name" value="Retrotrans_Pao"/>
</dbReference>
<dbReference type="InterPro" id="IPR040676">
    <property type="entry name" value="DUF5641"/>
</dbReference>
<evidence type="ECO:0008006" key="5">
    <source>
        <dbReference type="Google" id="ProtNLM"/>
    </source>
</evidence>
<comment type="caution">
    <text evidence="3">The sequence shown here is derived from an EMBL/GenBank/DDBJ whole genome shotgun (WGS) entry which is preliminary data.</text>
</comment>
<organism evidence="3 4">
    <name type="scientific">Molorchus minor</name>
    <dbReference type="NCBI Taxonomy" id="1323400"/>
    <lineage>
        <taxon>Eukaryota</taxon>
        <taxon>Metazoa</taxon>
        <taxon>Ecdysozoa</taxon>
        <taxon>Arthropoda</taxon>
        <taxon>Hexapoda</taxon>
        <taxon>Insecta</taxon>
        <taxon>Pterygota</taxon>
        <taxon>Neoptera</taxon>
        <taxon>Endopterygota</taxon>
        <taxon>Coleoptera</taxon>
        <taxon>Polyphaga</taxon>
        <taxon>Cucujiformia</taxon>
        <taxon>Chrysomeloidea</taxon>
        <taxon>Cerambycidae</taxon>
        <taxon>Lamiinae</taxon>
        <taxon>Monochamini</taxon>
        <taxon>Molorchus</taxon>
    </lineage>
</organism>
<evidence type="ECO:0000259" key="1">
    <source>
        <dbReference type="Pfam" id="PF05585"/>
    </source>
</evidence>
<dbReference type="InterPro" id="IPR008737">
    <property type="entry name" value="DUF1758"/>
</dbReference>